<dbReference type="InterPro" id="IPR002477">
    <property type="entry name" value="Peptidoglycan-bd-like"/>
</dbReference>
<dbReference type="GO" id="GO:0008270">
    <property type="term" value="F:zinc ion binding"/>
    <property type="evidence" value="ECO:0007669"/>
    <property type="project" value="InterPro"/>
</dbReference>
<comment type="cofactor">
    <cofactor evidence="7">
        <name>Zn(2+)</name>
        <dbReference type="ChEBI" id="CHEBI:29105"/>
    </cofactor>
    <text evidence="7">Binds 2 Zn(2+) ions per subunit.</text>
</comment>
<dbReference type="SMART" id="SM00235">
    <property type="entry name" value="ZnMc"/>
    <property type="match status" value="1"/>
</dbReference>
<sequence>MAPQDWKAPAVADADKPEEKKKIRAYLQSLGYLDISKSPDGGFSKAEDYAAIRKFQHFYGLKDVTGSYNEKTRQAMTEKRCGIPENNVLASFNTGPPKWNKRAIFWKLKNESQHLGYEDAKNQIEEAFAEWQKYFRYPQIKESEDEEEDISIEFTQTHHGDGYPFDGPGNVLAHAFFPLPSSGVPAGDMHFDEAEKWTTTFLRQVALHELGHSLGLSHSSDPNSVMWPWFNGKSKLERDDIARIQALYPDHTLGSTRNIRHNAWSNSVTHIARI</sequence>
<dbReference type="GO" id="GO:0004222">
    <property type="term" value="F:metalloendopeptidase activity"/>
    <property type="evidence" value="ECO:0007669"/>
    <property type="project" value="InterPro"/>
</dbReference>
<keyword evidence="3" id="KW-0378">Hydrolase</keyword>
<dbReference type="CDD" id="cd04278">
    <property type="entry name" value="ZnMc_MMP"/>
    <property type="match status" value="1"/>
</dbReference>
<gene>
    <name evidence="9" type="ORF">F9C07_2285632</name>
</gene>
<feature type="binding site" evidence="7">
    <location>
        <position position="195"/>
    </location>
    <ligand>
        <name>Ca(2+)</name>
        <dbReference type="ChEBI" id="CHEBI:29108"/>
        <label>1</label>
    </ligand>
</feature>
<accession>A0A7U2R271</accession>
<evidence type="ECO:0000256" key="2">
    <source>
        <dbReference type="ARBA" id="ARBA00022723"/>
    </source>
</evidence>
<evidence type="ECO:0000259" key="8">
    <source>
        <dbReference type="SMART" id="SM00235"/>
    </source>
</evidence>
<dbReference type="InterPro" id="IPR033739">
    <property type="entry name" value="M10A_MMP"/>
</dbReference>
<evidence type="ECO:0000313" key="9">
    <source>
        <dbReference type="EMBL" id="QRD93386.1"/>
    </source>
</evidence>
<feature type="binding site" evidence="7">
    <location>
        <position position="188"/>
    </location>
    <ligand>
        <name>Ca(2+)</name>
        <dbReference type="ChEBI" id="CHEBI:29108"/>
        <label>2</label>
    </ligand>
</feature>
<evidence type="ECO:0000256" key="5">
    <source>
        <dbReference type="ARBA" id="ARBA00023049"/>
    </source>
</evidence>
<feature type="binding site" evidence="7">
    <location>
        <position position="183"/>
    </location>
    <ligand>
        <name>Ca(2+)</name>
        <dbReference type="ChEBI" id="CHEBI:29108"/>
        <label>2</label>
    </ligand>
</feature>
<feature type="binding site" evidence="7">
    <location>
        <position position="190"/>
    </location>
    <ligand>
        <name>Zn(2+)</name>
        <dbReference type="ChEBI" id="CHEBI:29105"/>
        <label>1</label>
    </ligand>
</feature>
<feature type="binding site" evidence="7">
    <location>
        <position position="195"/>
    </location>
    <ligand>
        <name>Ca(2+)</name>
        <dbReference type="ChEBI" id="CHEBI:29108"/>
        <label>3</label>
    </ligand>
</feature>
<proteinExistence type="predicted"/>
<feature type="active site" evidence="6">
    <location>
        <position position="209"/>
    </location>
</feature>
<feature type="binding site" evidence="7">
    <location>
        <position position="166"/>
    </location>
    <ligand>
        <name>Ca(2+)</name>
        <dbReference type="ChEBI" id="CHEBI:29108"/>
        <label>3</label>
    </ligand>
</feature>
<feature type="binding site" evidence="7">
    <location>
        <position position="208"/>
    </location>
    <ligand>
        <name>Zn(2+)</name>
        <dbReference type="ChEBI" id="CHEBI:29105"/>
        <label>2</label>
        <note>catalytic</note>
    </ligand>
</feature>
<name>A0A7U2R271_ASPFN</name>
<dbReference type="InterPro" id="IPR024079">
    <property type="entry name" value="MetalloPept_cat_dom_sf"/>
</dbReference>
<evidence type="ECO:0000256" key="3">
    <source>
        <dbReference type="ARBA" id="ARBA00022801"/>
    </source>
</evidence>
<accession>B8NI13</accession>
<dbReference type="InterPro" id="IPR021190">
    <property type="entry name" value="Pept_M10A"/>
</dbReference>
<evidence type="ECO:0000256" key="4">
    <source>
        <dbReference type="ARBA" id="ARBA00022833"/>
    </source>
</evidence>
<keyword evidence="4 7" id="KW-0862">Zinc</keyword>
<dbReference type="SUPFAM" id="SSF47090">
    <property type="entry name" value="PGBD-like"/>
    <property type="match status" value="1"/>
</dbReference>
<dbReference type="PANTHER" id="PTHR10201:SF323">
    <property type="entry name" value="MATRIX METALLOPROTEINASE-21"/>
    <property type="match status" value="1"/>
</dbReference>
<dbReference type="VEuPathDB" id="FungiDB:F9C07_2285632"/>
<feature type="binding site" evidence="7">
    <location>
        <position position="159"/>
    </location>
    <ligand>
        <name>Zn(2+)</name>
        <dbReference type="ChEBI" id="CHEBI:29105"/>
        <label>1</label>
    </ligand>
</feature>
<evidence type="ECO:0000256" key="1">
    <source>
        <dbReference type="ARBA" id="ARBA00022670"/>
    </source>
</evidence>
<keyword evidence="1" id="KW-0645">Protease</keyword>
<dbReference type="InterPro" id="IPR001818">
    <property type="entry name" value="Pept_M10_metallopeptidase"/>
</dbReference>
<keyword evidence="7" id="KW-0106">Calcium</keyword>
<feature type="binding site" evidence="7">
    <location>
        <position position="212"/>
    </location>
    <ligand>
        <name>Zn(2+)</name>
        <dbReference type="ChEBI" id="CHEBI:29105"/>
        <label>2</label>
        <note>catalytic</note>
    </ligand>
</feature>
<dbReference type="AlphaFoldDB" id="A0A7U2R271"/>
<dbReference type="Gene3D" id="3.40.390.10">
    <property type="entry name" value="Collagenase (Catalytic Domain)"/>
    <property type="match status" value="1"/>
</dbReference>
<dbReference type="PANTHER" id="PTHR10201">
    <property type="entry name" value="MATRIX METALLOPROTEINASE"/>
    <property type="match status" value="1"/>
</dbReference>
<dbReference type="SUPFAM" id="SSF55486">
    <property type="entry name" value="Metalloproteases ('zincins'), catalytic domain"/>
    <property type="match status" value="1"/>
</dbReference>
<feature type="binding site" evidence="7">
    <location>
        <position position="192"/>
    </location>
    <ligand>
        <name>Ca(2+)</name>
        <dbReference type="ChEBI" id="CHEBI:29108"/>
        <label>3</label>
    </ligand>
</feature>
<dbReference type="Pfam" id="PF00413">
    <property type="entry name" value="Peptidase_M10"/>
    <property type="match status" value="1"/>
</dbReference>
<dbReference type="Proteomes" id="UP000596276">
    <property type="component" value="Chromosome 6"/>
</dbReference>
<feature type="binding site" evidence="7">
    <location>
        <position position="218"/>
    </location>
    <ligand>
        <name>Zn(2+)</name>
        <dbReference type="ChEBI" id="CHEBI:29105"/>
        <label>2</label>
        <note>catalytic</note>
    </ligand>
</feature>
<feature type="binding site" evidence="7">
    <location>
        <position position="167"/>
    </location>
    <ligand>
        <name>Ca(2+)</name>
        <dbReference type="ChEBI" id="CHEBI:29108"/>
        <label>3</label>
    </ligand>
</feature>
<reference evidence="10" key="1">
    <citation type="journal article" date="2021" name="G3 (Bethesda)">
        <title>Chromosome assembled and annotated genome sequence of Aspergillus flavus NRRL 3357.</title>
        <authorList>
            <person name="Skerker J.M."/>
            <person name="Pianalto K.M."/>
            <person name="Mondo S.J."/>
            <person name="Yang K."/>
            <person name="Arkin A.P."/>
            <person name="Keller N.P."/>
            <person name="Grigoriev I.V."/>
            <person name="Louise Glass N.L."/>
        </authorList>
    </citation>
    <scope>NUCLEOTIDE SEQUENCE [LARGE SCALE GENOMIC DNA]</scope>
    <source>
        <strain evidence="10">ATCC 200026 / FGSC A1120 / IAM 13836 / NRRL 3357 / JCM 12722 / SRRC 167</strain>
    </source>
</reference>
<dbReference type="PRINTS" id="PR00138">
    <property type="entry name" value="MATRIXIN"/>
</dbReference>
<organism evidence="9 10">
    <name type="scientific">Aspergillus flavus (strain ATCC 200026 / FGSC A1120 / IAM 13836 / NRRL 3357 / JCM 12722 / SRRC 167)</name>
    <dbReference type="NCBI Taxonomy" id="332952"/>
    <lineage>
        <taxon>Eukaryota</taxon>
        <taxon>Fungi</taxon>
        <taxon>Dikarya</taxon>
        <taxon>Ascomycota</taxon>
        <taxon>Pezizomycotina</taxon>
        <taxon>Eurotiomycetes</taxon>
        <taxon>Eurotiomycetidae</taxon>
        <taxon>Eurotiales</taxon>
        <taxon>Aspergillaceae</taxon>
        <taxon>Aspergillus</taxon>
        <taxon>Aspergillus subgen. Circumdati</taxon>
    </lineage>
</organism>
<keyword evidence="10" id="KW-1185">Reference proteome</keyword>
<dbReference type="InterPro" id="IPR036365">
    <property type="entry name" value="PGBD-like_sf"/>
</dbReference>
<dbReference type="VEuPathDB" id="FungiDB:AFLA_008352"/>
<evidence type="ECO:0000256" key="7">
    <source>
        <dbReference type="PIRSR" id="PIRSR621190-2"/>
    </source>
</evidence>
<comment type="cofactor">
    <cofactor evidence="7">
        <name>Ca(2+)</name>
        <dbReference type="ChEBI" id="CHEBI:29108"/>
    </cofactor>
    <text evidence="7">Can bind about 5 Ca(2+) ions per subunit.</text>
</comment>
<feature type="binding site" evidence="7">
    <location>
        <position position="174"/>
    </location>
    <ligand>
        <name>Zn(2+)</name>
        <dbReference type="ChEBI" id="CHEBI:29105"/>
        <label>1</label>
    </ligand>
</feature>
<dbReference type="InterPro" id="IPR006026">
    <property type="entry name" value="Peptidase_Metallo"/>
</dbReference>
<dbReference type="OMA" id="GINFLYV"/>
<keyword evidence="2 7" id="KW-0479">Metal-binding</keyword>
<keyword evidence="5" id="KW-0482">Metalloprotease</keyword>
<feature type="binding site" evidence="7">
    <location>
        <position position="149"/>
    </location>
    <ligand>
        <name>Ca(2+)</name>
        <dbReference type="ChEBI" id="CHEBI:29108"/>
        <label>2</label>
    </ligand>
</feature>
<protein>
    <submittedName>
        <fullName evidence="9">Matrix metallo proteinase</fullName>
    </submittedName>
</protein>
<feature type="domain" description="Peptidase metallopeptidase" evidence="8">
    <location>
        <begin position="95"/>
        <end position="250"/>
    </location>
</feature>
<evidence type="ECO:0000313" key="10">
    <source>
        <dbReference type="Proteomes" id="UP000596276"/>
    </source>
</evidence>
<evidence type="ECO:0000256" key="6">
    <source>
        <dbReference type="PIRSR" id="PIRSR621190-1"/>
    </source>
</evidence>
<feature type="binding site" evidence="7">
    <location>
        <position position="161"/>
    </location>
    <ligand>
        <name>Zn(2+)</name>
        <dbReference type="ChEBI" id="CHEBI:29105"/>
        <label>1</label>
    </ligand>
</feature>
<dbReference type="GO" id="GO:0031012">
    <property type="term" value="C:extracellular matrix"/>
    <property type="evidence" value="ECO:0007669"/>
    <property type="project" value="InterPro"/>
</dbReference>
<feature type="binding site" description="in inhibited form" evidence="7">
    <location>
        <position position="81"/>
    </location>
    <ligand>
        <name>Zn(2+)</name>
        <dbReference type="ChEBI" id="CHEBI:29105"/>
        <label>2</label>
        <note>catalytic</note>
    </ligand>
</feature>
<feature type="binding site" evidence="7">
    <location>
        <position position="226"/>
    </location>
    <ligand>
        <name>Zn(2+)</name>
        <dbReference type="ChEBI" id="CHEBI:29105"/>
        <label>2</label>
        <note>catalytic</note>
    </ligand>
</feature>
<dbReference type="GO" id="GO:0006508">
    <property type="term" value="P:proteolysis"/>
    <property type="evidence" value="ECO:0007669"/>
    <property type="project" value="UniProtKB-KW"/>
</dbReference>
<dbReference type="EMBL" id="CP044623">
    <property type="protein sequence ID" value="QRD93386.1"/>
    <property type="molecule type" value="Genomic_DNA"/>
</dbReference>
<dbReference type="Pfam" id="PF01471">
    <property type="entry name" value="PG_binding_1"/>
    <property type="match status" value="1"/>
</dbReference>